<name>A0A165XLU8_9AGAM</name>
<keyword evidence="2" id="KW-1185">Reference proteome</keyword>
<sequence length="79" mass="8910">MEQRDRIPVRSKYELSFMCKSTSLRDGFVSAYVLNFFASPIAVVMSLASGDDAECEFDMPLKTSIILSNELIKRAPESR</sequence>
<dbReference type="AlphaFoldDB" id="A0A165XLU8"/>
<dbReference type="EMBL" id="KV428350">
    <property type="protein sequence ID" value="KZT32327.1"/>
    <property type="molecule type" value="Genomic_DNA"/>
</dbReference>
<proteinExistence type="predicted"/>
<evidence type="ECO:0000313" key="1">
    <source>
        <dbReference type="EMBL" id="KZT32327.1"/>
    </source>
</evidence>
<reference evidence="1 2" key="1">
    <citation type="journal article" date="2016" name="Mol. Biol. Evol.">
        <title>Comparative Genomics of Early-Diverging Mushroom-Forming Fungi Provides Insights into the Origins of Lignocellulose Decay Capabilities.</title>
        <authorList>
            <person name="Nagy L.G."/>
            <person name="Riley R."/>
            <person name="Tritt A."/>
            <person name="Adam C."/>
            <person name="Daum C."/>
            <person name="Floudas D."/>
            <person name="Sun H."/>
            <person name="Yadav J.S."/>
            <person name="Pangilinan J."/>
            <person name="Larsson K.H."/>
            <person name="Matsuura K."/>
            <person name="Barry K."/>
            <person name="Labutti K."/>
            <person name="Kuo R."/>
            <person name="Ohm R.A."/>
            <person name="Bhattacharya S.S."/>
            <person name="Shirouzu T."/>
            <person name="Yoshinaga Y."/>
            <person name="Martin F.M."/>
            <person name="Grigoriev I.V."/>
            <person name="Hibbett D.S."/>
        </authorList>
    </citation>
    <scope>NUCLEOTIDE SEQUENCE [LARGE SCALE GENOMIC DNA]</scope>
    <source>
        <strain evidence="1 2">HHB10207 ss-3</strain>
    </source>
</reference>
<accession>A0A165XLU8</accession>
<gene>
    <name evidence="1" type="ORF">SISSUDRAFT_553114</name>
</gene>
<dbReference type="Proteomes" id="UP000076798">
    <property type="component" value="Unassembled WGS sequence"/>
</dbReference>
<organism evidence="1 2">
    <name type="scientific">Sistotremastrum suecicum HHB10207 ss-3</name>
    <dbReference type="NCBI Taxonomy" id="1314776"/>
    <lineage>
        <taxon>Eukaryota</taxon>
        <taxon>Fungi</taxon>
        <taxon>Dikarya</taxon>
        <taxon>Basidiomycota</taxon>
        <taxon>Agaricomycotina</taxon>
        <taxon>Agaricomycetes</taxon>
        <taxon>Sistotremastrales</taxon>
        <taxon>Sistotremastraceae</taxon>
        <taxon>Sistotremastrum</taxon>
    </lineage>
</organism>
<evidence type="ECO:0000313" key="2">
    <source>
        <dbReference type="Proteomes" id="UP000076798"/>
    </source>
</evidence>
<protein>
    <submittedName>
        <fullName evidence="1">Uncharacterized protein</fullName>
    </submittedName>
</protein>